<dbReference type="Proteomes" id="UP000007110">
    <property type="component" value="Unassembled WGS sequence"/>
</dbReference>
<dbReference type="InterPro" id="IPR037936">
    <property type="entry name" value="UNC5A-D"/>
</dbReference>
<dbReference type="Gene3D" id="1.10.533.10">
    <property type="entry name" value="Death Domain, Fas"/>
    <property type="match status" value="1"/>
</dbReference>
<dbReference type="OMA" id="LEMYLMI"/>
<organism evidence="3 4">
    <name type="scientific">Strongylocentrotus purpuratus</name>
    <name type="common">Purple sea urchin</name>
    <dbReference type="NCBI Taxonomy" id="7668"/>
    <lineage>
        <taxon>Eukaryota</taxon>
        <taxon>Metazoa</taxon>
        <taxon>Echinodermata</taxon>
        <taxon>Eleutherozoa</taxon>
        <taxon>Echinozoa</taxon>
        <taxon>Echinoidea</taxon>
        <taxon>Euechinoidea</taxon>
        <taxon>Echinacea</taxon>
        <taxon>Camarodonta</taxon>
        <taxon>Echinidea</taxon>
        <taxon>Strongylocentrotidae</taxon>
        <taxon>Strongylocentrotus</taxon>
    </lineage>
</organism>
<dbReference type="AlphaFoldDB" id="A0A7M7HEN0"/>
<keyword evidence="1" id="KW-1133">Transmembrane helix</keyword>
<dbReference type="PROSITE" id="PS51145">
    <property type="entry name" value="ZU5"/>
    <property type="match status" value="1"/>
</dbReference>
<dbReference type="OrthoDB" id="10132879at2759"/>
<dbReference type="InterPro" id="IPR000906">
    <property type="entry name" value="ZU5_dom"/>
</dbReference>
<dbReference type="GO" id="GO:0005042">
    <property type="term" value="F:netrin receptor activity"/>
    <property type="evidence" value="ECO:0007669"/>
    <property type="project" value="InterPro"/>
</dbReference>
<dbReference type="GeneID" id="105440163"/>
<reference evidence="4" key="1">
    <citation type="submission" date="2015-02" db="EMBL/GenBank/DDBJ databases">
        <title>Genome sequencing for Strongylocentrotus purpuratus.</title>
        <authorList>
            <person name="Murali S."/>
            <person name="Liu Y."/>
            <person name="Vee V."/>
            <person name="English A."/>
            <person name="Wang M."/>
            <person name="Skinner E."/>
            <person name="Han Y."/>
            <person name="Muzny D.M."/>
            <person name="Worley K.C."/>
            <person name="Gibbs R.A."/>
        </authorList>
    </citation>
    <scope>NUCLEOTIDE SEQUENCE</scope>
</reference>
<evidence type="ECO:0000313" key="3">
    <source>
        <dbReference type="EnsemblMetazoa" id="XP_011668317"/>
    </source>
</evidence>
<protein>
    <recommendedName>
        <fullName evidence="2">ZU5 domain-containing protein</fullName>
    </recommendedName>
</protein>
<dbReference type="InParanoid" id="A0A7M7HEN0"/>
<dbReference type="Gene3D" id="2.60.220.30">
    <property type="match status" value="1"/>
</dbReference>
<keyword evidence="1" id="KW-0472">Membrane</keyword>
<dbReference type="RefSeq" id="XP_011668317.2">
    <property type="nucleotide sequence ID" value="XM_011670015.2"/>
</dbReference>
<feature type="transmembrane region" description="Helical" evidence="1">
    <location>
        <begin position="35"/>
        <end position="57"/>
    </location>
</feature>
<dbReference type="KEGG" id="spu:105440163"/>
<dbReference type="CDD" id="cd01670">
    <property type="entry name" value="Death"/>
    <property type="match status" value="1"/>
</dbReference>
<keyword evidence="4" id="KW-1185">Reference proteome</keyword>
<sequence length="445" mass="50616">MRNNSFHEKDTSECIALWCSITYVKLASMLKYNYAFYWLLIVCRQILLEMYLMIFILDEVNFKPNKMECCKRVGVEGDKLQLDTFGIELEIPPGAIDSEAPRDIYLRVLTDTPNLGISKEEMSVCFGVQCLAPHDLVLKLPVTYTIPHCAVITRYSSVEAVLYTGEGEYSPDAEVKEPIPLTQSGIPNCNIERDLLRLQMNHFCWAFIRFKLNVFFGGKRMCCLPFAQQQLPEERTPVILRAYLYDGVKGSKEIASQEEEIGFAHIHPEAEVLIKVAEVDVKMTCFIKDDPIGNHAAHTVTYDELRIGRRWTKSFNLDLSSQLDKRIVVTLKVGQTGQSLVELLCMFNFAMNSSGKLDDFEKKLTTVARNVATRVDIDNLRKALRLQPGDVQHYVNDNPNSSYMVTLSMIQDWRKKQTKATECGALKDVLEKAGQIHLANELFGT</sequence>
<dbReference type="InterPro" id="IPR011029">
    <property type="entry name" value="DEATH-like_dom_sf"/>
</dbReference>
<name>A0A7M7HEN0_STRPU</name>
<accession>A0A7M7HEN0</accession>
<keyword evidence="1" id="KW-0812">Transmembrane</keyword>
<dbReference type="Pfam" id="PF00791">
    <property type="entry name" value="ZU5"/>
    <property type="match status" value="1"/>
</dbReference>
<feature type="domain" description="ZU5" evidence="2">
    <location>
        <begin position="67"/>
        <end position="212"/>
    </location>
</feature>
<evidence type="ECO:0000256" key="1">
    <source>
        <dbReference type="SAM" id="Phobius"/>
    </source>
</evidence>
<proteinExistence type="predicted"/>
<reference evidence="3" key="2">
    <citation type="submission" date="2021-01" db="UniProtKB">
        <authorList>
            <consortium name="EnsemblMetazoa"/>
        </authorList>
    </citation>
    <scope>IDENTIFICATION</scope>
</reference>
<dbReference type="PANTHER" id="PTHR12582">
    <property type="entry name" value="NETRIN RECEPTOR UNC5"/>
    <property type="match status" value="1"/>
</dbReference>
<dbReference type="GO" id="GO:0016020">
    <property type="term" value="C:membrane"/>
    <property type="evidence" value="ECO:0007669"/>
    <property type="project" value="InterPro"/>
</dbReference>
<dbReference type="PANTHER" id="PTHR12582:SF41">
    <property type="entry name" value="UNC5C-LIKE PROTEIN"/>
    <property type="match status" value="1"/>
</dbReference>
<dbReference type="SUPFAM" id="SSF47986">
    <property type="entry name" value="DEATH domain"/>
    <property type="match status" value="1"/>
</dbReference>
<evidence type="ECO:0000259" key="2">
    <source>
        <dbReference type="PROSITE" id="PS51145"/>
    </source>
</evidence>
<dbReference type="EnsemblMetazoa" id="XM_011670015">
    <property type="protein sequence ID" value="XP_011668317"/>
    <property type="gene ID" value="LOC105440163"/>
</dbReference>
<evidence type="ECO:0000313" key="4">
    <source>
        <dbReference type="Proteomes" id="UP000007110"/>
    </source>
</evidence>